<dbReference type="PROSITE" id="PS51903">
    <property type="entry name" value="CLP_R"/>
    <property type="match status" value="1"/>
</dbReference>
<feature type="region of interest" description="Disordered" evidence="6">
    <location>
        <begin position="139"/>
        <end position="180"/>
    </location>
</feature>
<feature type="compositionally biased region" description="Low complexity" evidence="6">
    <location>
        <begin position="146"/>
        <end position="168"/>
    </location>
</feature>
<dbReference type="CDD" id="cd19499">
    <property type="entry name" value="RecA-like_ClpB_Hsp104-like"/>
    <property type="match status" value="1"/>
</dbReference>
<dbReference type="SUPFAM" id="SSF52540">
    <property type="entry name" value="P-loop containing nucleoside triphosphate hydrolases"/>
    <property type="match status" value="2"/>
</dbReference>
<dbReference type="AlphaFoldDB" id="A0A7C4PKX6"/>
<comment type="caution">
    <text evidence="8">The sequence shown here is derived from an EMBL/GenBank/DDBJ whole genome shotgun (WGS) entry which is preliminary data.</text>
</comment>
<dbReference type="PRINTS" id="PR00300">
    <property type="entry name" value="CLPPROTEASEA"/>
</dbReference>
<dbReference type="Gene3D" id="4.10.860.10">
    <property type="entry name" value="UVR domain"/>
    <property type="match status" value="1"/>
</dbReference>
<evidence type="ECO:0000256" key="3">
    <source>
        <dbReference type="ARBA" id="ARBA00022840"/>
    </source>
</evidence>
<dbReference type="InterPro" id="IPR019489">
    <property type="entry name" value="Clp_ATPase_C"/>
</dbReference>
<evidence type="ECO:0000256" key="1">
    <source>
        <dbReference type="ARBA" id="ARBA00022737"/>
    </source>
</evidence>
<gene>
    <name evidence="8" type="ORF">ENT37_02435</name>
</gene>
<reference evidence="8" key="1">
    <citation type="journal article" date="2020" name="mSystems">
        <title>Genome- and Community-Level Interaction Insights into Carbon Utilization and Element Cycling Functions of Hydrothermarchaeota in Hydrothermal Sediment.</title>
        <authorList>
            <person name="Zhou Z."/>
            <person name="Liu Y."/>
            <person name="Xu W."/>
            <person name="Pan J."/>
            <person name="Luo Z.H."/>
            <person name="Li M."/>
        </authorList>
    </citation>
    <scope>NUCLEOTIDE SEQUENCE [LARGE SCALE GENOMIC DNA]</scope>
    <source>
        <strain evidence="8">SpSt-573</strain>
    </source>
</reference>
<dbReference type="SUPFAM" id="SSF81923">
    <property type="entry name" value="Double Clp-N motif"/>
    <property type="match status" value="1"/>
</dbReference>
<sequence>MSGMERFTQRARRVLSLAHQEAERLRQNAIGTEHLLLGLVQEDGGIAGRVLRELGLEPDRVREMVEKLSGYGQYRGGKIDLSPGTQQVLEYAIEEARRMGHHYIGTEHLLLGLVRSTDGLGMEVLRKLGVTAEQIRRQTRRILQESSTTPGGAGAATGTASPGRTASSRSSQEKPKTPLVDQLAVDLTAKAEEGKLDPVIGRQMEIERVIQILARRSKNNPALIGEPGVGKTAIVEGLAQRIVEGEVPALLLGKRVLQLDVGSLVAGTMYRGQFEERLKRVIDELKSSGAILFIDEVHMLVGAGAAGSSVDAANILKPALSRGELQVIGATTLDEYRKHIESDAALERRFQPIIVNEPSIEETIEILRGIKSAYEEHHRLIITEEALEAAARLSARYVNDRFLPDKAIDLVDEAASRVRMYKSPAATTARDLMRKLREVRQNRSLAVEDGRNDDAQELLELEAELEEQLERLRTGWDRSSSPVVTPDDIAEVVNMWTGVPVMQMATEESERLLHMEEELRKHIIGQDEAIEAIAKAVRRARAGLKDPRRPIGSFIFLGPTGVGKTELTKALARFMFGSEEALIQLDMSEFMERHTVSRLVGAPPGYVGYEEAGQLTEAIRRRPYSIVVFDEIEKAHPEAHNMLLQIMEEGHLSDAKGHKVDFRNAIIIMTSNIGADMIKRQTSLGFQLVRDEEREEKMAYEEMRKKLLDSLKRVFRPEFINRLDSVIVFRSLGREDIRRIVSIELNKVAERLADTQIRLSATDAALDRLAEEGYDPEMGARPLRRVIQYKIEDRLSDAVLAKEFNTGDEVVVDVDPETGELILRKKEEAPLEAEPEKTF</sequence>
<dbReference type="InterPro" id="IPR003959">
    <property type="entry name" value="ATPase_AAA_core"/>
</dbReference>
<dbReference type="Gene3D" id="1.10.8.60">
    <property type="match status" value="2"/>
</dbReference>
<dbReference type="InterPro" id="IPR001270">
    <property type="entry name" value="ClpA/B"/>
</dbReference>
<dbReference type="PROSITE" id="PS00870">
    <property type="entry name" value="CLPAB_1"/>
    <property type="match status" value="1"/>
</dbReference>
<dbReference type="EMBL" id="DSYK01000127">
    <property type="protein sequence ID" value="HGS20708.1"/>
    <property type="molecule type" value="Genomic_DNA"/>
</dbReference>
<dbReference type="Pfam" id="PF07724">
    <property type="entry name" value="AAA_2"/>
    <property type="match status" value="1"/>
</dbReference>
<dbReference type="Gene3D" id="1.10.1780.10">
    <property type="entry name" value="Clp, N-terminal domain"/>
    <property type="match status" value="1"/>
</dbReference>
<dbReference type="Pfam" id="PF02861">
    <property type="entry name" value="Clp_N"/>
    <property type="match status" value="1"/>
</dbReference>
<dbReference type="GO" id="GO:0005737">
    <property type="term" value="C:cytoplasm"/>
    <property type="evidence" value="ECO:0007669"/>
    <property type="project" value="TreeGrafter"/>
</dbReference>
<keyword evidence="8" id="KW-0378">Hydrolase</keyword>
<dbReference type="InterPro" id="IPR050130">
    <property type="entry name" value="ClpA_ClpB"/>
</dbReference>
<dbReference type="Pfam" id="PF17871">
    <property type="entry name" value="AAA_lid_9"/>
    <property type="match status" value="1"/>
</dbReference>
<dbReference type="GO" id="GO:0005524">
    <property type="term" value="F:ATP binding"/>
    <property type="evidence" value="ECO:0007669"/>
    <property type="project" value="UniProtKB-KW"/>
</dbReference>
<evidence type="ECO:0000256" key="5">
    <source>
        <dbReference type="PROSITE-ProRule" id="PRU01251"/>
    </source>
</evidence>
<dbReference type="PANTHER" id="PTHR11638:SF18">
    <property type="entry name" value="HEAT SHOCK PROTEIN 104"/>
    <property type="match status" value="1"/>
</dbReference>
<dbReference type="SMART" id="SM00382">
    <property type="entry name" value="AAA"/>
    <property type="match status" value="2"/>
</dbReference>
<dbReference type="Pfam" id="PF10431">
    <property type="entry name" value="ClpB_D2-small"/>
    <property type="match status" value="1"/>
</dbReference>
<dbReference type="GO" id="GO:0006508">
    <property type="term" value="P:proteolysis"/>
    <property type="evidence" value="ECO:0007669"/>
    <property type="project" value="UniProtKB-KW"/>
</dbReference>
<accession>A0A7C4PKX6</accession>
<evidence type="ECO:0000256" key="4">
    <source>
        <dbReference type="ARBA" id="ARBA00023186"/>
    </source>
</evidence>
<keyword evidence="1 5" id="KW-0677">Repeat</keyword>
<evidence type="ECO:0000256" key="2">
    <source>
        <dbReference type="ARBA" id="ARBA00022741"/>
    </source>
</evidence>
<name>A0A7C4PKX6_9CHLR</name>
<dbReference type="InterPro" id="IPR036628">
    <property type="entry name" value="Clp_N_dom_sf"/>
</dbReference>
<dbReference type="GO" id="GO:0008233">
    <property type="term" value="F:peptidase activity"/>
    <property type="evidence" value="ECO:0007669"/>
    <property type="project" value="UniProtKB-KW"/>
</dbReference>
<keyword evidence="2" id="KW-0547">Nucleotide-binding</keyword>
<dbReference type="InterPro" id="IPR041546">
    <property type="entry name" value="ClpA/ClpB_AAA_lid"/>
</dbReference>
<dbReference type="FunFam" id="1.10.8.60:FF:000017">
    <property type="entry name" value="ATP-dependent chaperone ClpB"/>
    <property type="match status" value="1"/>
</dbReference>
<keyword evidence="4" id="KW-0143">Chaperone</keyword>
<evidence type="ECO:0000313" key="8">
    <source>
        <dbReference type="EMBL" id="HGS20708.1"/>
    </source>
</evidence>
<keyword evidence="8" id="KW-0645">Protease</keyword>
<dbReference type="PANTHER" id="PTHR11638">
    <property type="entry name" value="ATP-DEPENDENT CLP PROTEASE"/>
    <property type="match status" value="1"/>
</dbReference>
<evidence type="ECO:0000256" key="6">
    <source>
        <dbReference type="SAM" id="MobiDB-lite"/>
    </source>
</evidence>
<dbReference type="Pfam" id="PF00004">
    <property type="entry name" value="AAA"/>
    <property type="match status" value="1"/>
</dbReference>
<dbReference type="InterPro" id="IPR018368">
    <property type="entry name" value="ClpA/B_CS1"/>
</dbReference>
<protein>
    <submittedName>
        <fullName evidence="8">ATP-dependent Clp protease ATP-binding subunit</fullName>
    </submittedName>
</protein>
<proteinExistence type="predicted"/>
<dbReference type="InterPro" id="IPR003593">
    <property type="entry name" value="AAA+_ATPase"/>
</dbReference>
<dbReference type="CDD" id="cd00009">
    <property type="entry name" value="AAA"/>
    <property type="match status" value="1"/>
</dbReference>
<dbReference type="InterPro" id="IPR027417">
    <property type="entry name" value="P-loop_NTPase"/>
</dbReference>
<evidence type="ECO:0000259" key="7">
    <source>
        <dbReference type="PROSITE" id="PS51903"/>
    </source>
</evidence>
<organism evidence="8">
    <name type="scientific">Anaerolinea thermolimosa</name>
    <dbReference type="NCBI Taxonomy" id="229919"/>
    <lineage>
        <taxon>Bacteria</taxon>
        <taxon>Bacillati</taxon>
        <taxon>Chloroflexota</taxon>
        <taxon>Anaerolineae</taxon>
        <taxon>Anaerolineales</taxon>
        <taxon>Anaerolineaceae</taxon>
        <taxon>Anaerolinea</taxon>
    </lineage>
</organism>
<dbReference type="SMART" id="SM01086">
    <property type="entry name" value="ClpB_D2-small"/>
    <property type="match status" value="1"/>
</dbReference>
<dbReference type="GO" id="GO:0034605">
    <property type="term" value="P:cellular response to heat"/>
    <property type="evidence" value="ECO:0007669"/>
    <property type="project" value="TreeGrafter"/>
</dbReference>
<dbReference type="InterPro" id="IPR004176">
    <property type="entry name" value="Clp_R_N"/>
</dbReference>
<feature type="domain" description="Clp R" evidence="7">
    <location>
        <begin position="4"/>
        <end position="145"/>
    </location>
</feature>
<dbReference type="FunFam" id="3.40.50.300:FF:000010">
    <property type="entry name" value="Chaperone clpB 1, putative"/>
    <property type="match status" value="1"/>
</dbReference>
<dbReference type="FunFam" id="3.40.50.300:FF:000025">
    <property type="entry name" value="ATP-dependent Clp protease subunit"/>
    <property type="match status" value="1"/>
</dbReference>
<keyword evidence="3 8" id="KW-0067">ATP-binding</keyword>
<dbReference type="Gene3D" id="3.40.50.300">
    <property type="entry name" value="P-loop containing nucleotide triphosphate hydrolases"/>
    <property type="match status" value="2"/>
</dbReference>
<dbReference type="GO" id="GO:0016887">
    <property type="term" value="F:ATP hydrolysis activity"/>
    <property type="evidence" value="ECO:0007669"/>
    <property type="project" value="InterPro"/>
</dbReference>